<sequence length="177" mass="18971">MSPQLSETSFSSWHFILVQPGAYSLYTPKPSSLAQRLSFTGIRRSTYSSLATQNTTAAATVASRSTNDSSANGCLHSKWPFARTGATAVGDNERSSTAQAVENTVLLFMILSPTRILCDRTTLVGRIVGILELSFFGCSLSSKSCCEFCWDLDLRASLGCAIHISKLNNLGDSIGSS</sequence>
<gene>
    <name evidence="1" type="ORF">SISSUDRAFT_634832</name>
</gene>
<protein>
    <submittedName>
        <fullName evidence="1">Uncharacterized protein</fullName>
    </submittedName>
</protein>
<accession>A0A166EDZ6</accession>
<evidence type="ECO:0000313" key="1">
    <source>
        <dbReference type="EMBL" id="KZT39486.1"/>
    </source>
</evidence>
<reference evidence="1 2" key="1">
    <citation type="journal article" date="2016" name="Mol. Biol. Evol.">
        <title>Comparative Genomics of Early-Diverging Mushroom-Forming Fungi Provides Insights into the Origins of Lignocellulose Decay Capabilities.</title>
        <authorList>
            <person name="Nagy L.G."/>
            <person name="Riley R."/>
            <person name="Tritt A."/>
            <person name="Adam C."/>
            <person name="Daum C."/>
            <person name="Floudas D."/>
            <person name="Sun H."/>
            <person name="Yadav J.S."/>
            <person name="Pangilinan J."/>
            <person name="Larsson K.H."/>
            <person name="Matsuura K."/>
            <person name="Barry K."/>
            <person name="Labutti K."/>
            <person name="Kuo R."/>
            <person name="Ohm R.A."/>
            <person name="Bhattacharya S.S."/>
            <person name="Shirouzu T."/>
            <person name="Yoshinaga Y."/>
            <person name="Martin F.M."/>
            <person name="Grigoriev I.V."/>
            <person name="Hibbett D.S."/>
        </authorList>
    </citation>
    <scope>NUCLEOTIDE SEQUENCE [LARGE SCALE GENOMIC DNA]</scope>
    <source>
        <strain evidence="1 2">HHB10207 ss-3</strain>
    </source>
</reference>
<dbReference type="Proteomes" id="UP000076798">
    <property type="component" value="Unassembled WGS sequence"/>
</dbReference>
<keyword evidence="2" id="KW-1185">Reference proteome</keyword>
<name>A0A166EDZ6_9AGAM</name>
<dbReference type="AlphaFoldDB" id="A0A166EDZ6"/>
<proteinExistence type="predicted"/>
<dbReference type="EMBL" id="KV428045">
    <property type="protein sequence ID" value="KZT39486.1"/>
    <property type="molecule type" value="Genomic_DNA"/>
</dbReference>
<evidence type="ECO:0000313" key="2">
    <source>
        <dbReference type="Proteomes" id="UP000076798"/>
    </source>
</evidence>
<organism evidence="1 2">
    <name type="scientific">Sistotremastrum suecicum HHB10207 ss-3</name>
    <dbReference type="NCBI Taxonomy" id="1314776"/>
    <lineage>
        <taxon>Eukaryota</taxon>
        <taxon>Fungi</taxon>
        <taxon>Dikarya</taxon>
        <taxon>Basidiomycota</taxon>
        <taxon>Agaricomycotina</taxon>
        <taxon>Agaricomycetes</taxon>
        <taxon>Sistotremastrales</taxon>
        <taxon>Sistotremastraceae</taxon>
        <taxon>Sistotremastrum</taxon>
    </lineage>
</organism>